<keyword evidence="3" id="KW-1185">Reference proteome</keyword>
<evidence type="ECO:0000313" key="2">
    <source>
        <dbReference type="EMBL" id="ACZ39102.1"/>
    </source>
</evidence>
<keyword evidence="2" id="KW-0560">Oxidoreductase</keyword>
<dbReference type="InterPro" id="IPR037523">
    <property type="entry name" value="VOC_core"/>
</dbReference>
<dbReference type="HOGENOM" id="CLU_046006_18_2_0"/>
<gene>
    <name evidence="2" type="ordered locus">Sthe_1668</name>
</gene>
<dbReference type="AlphaFoldDB" id="D1C4D5"/>
<dbReference type="Pfam" id="PF00903">
    <property type="entry name" value="Glyoxalase"/>
    <property type="match status" value="1"/>
</dbReference>
<dbReference type="EMBL" id="CP001823">
    <property type="protein sequence ID" value="ACZ39102.1"/>
    <property type="molecule type" value="Genomic_DNA"/>
</dbReference>
<dbReference type="RefSeq" id="WP_012872149.1">
    <property type="nucleotide sequence ID" value="NC_013523.1"/>
</dbReference>
<dbReference type="GO" id="GO:0051213">
    <property type="term" value="F:dioxygenase activity"/>
    <property type="evidence" value="ECO:0007669"/>
    <property type="project" value="UniProtKB-KW"/>
</dbReference>
<dbReference type="InterPro" id="IPR004360">
    <property type="entry name" value="Glyas_Fos-R_dOase_dom"/>
</dbReference>
<dbReference type="PROSITE" id="PS51819">
    <property type="entry name" value="VOC"/>
    <property type="match status" value="1"/>
</dbReference>
<dbReference type="InterPro" id="IPR029068">
    <property type="entry name" value="Glyas_Bleomycin-R_OHBP_Dase"/>
</dbReference>
<feature type="domain" description="VOC" evidence="1">
    <location>
        <begin position="3"/>
        <end position="127"/>
    </location>
</feature>
<dbReference type="eggNOG" id="COG0346">
    <property type="taxonomic scope" value="Bacteria"/>
</dbReference>
<dbReference type="KEGG" id="sti:Sthe_1668"/>
<keyword evidence="2" id="KW-0223">Dioxygenase</keyword>
<reference evidence="3" key="1">
    <citation type="submission" date="2009-11" db="EMBL/GenBank/DDBJ databases">
        <title>The complete chromosome 1 of Sphaerobacter thermophilus DSM 20745.</title>
        <authorList>
            <person name="Lucas S."/>
            <person name="Copeland A."/>
            <person name="Lapidus A."/>
            <person name="Glavina del Rio T."/>
            <person name="Dalin E."/>
            <person name="Tice H."/>
            <person name="Bruce D."/>
            <person name="Goodwin L."/>
            <person name="Pitluck S."/>
            <person name="Kyrpides N."/>
            <person name="Mavromatis K."/>
            <person name="Ivanova N."/>
            <person name="Mikhailova N."/>
            <person name="LaButti K.M."/>
            <person name="Clum A."/>
            <person name="Sun H.I."/>
            <person name="Brettin T."/>
            <person name="Detter J.C."/>
            <person name="Han C."/>
            <person name="Larimer F."/>
            <person name="Land M."/>
            <person name="Hauser L."/>
            <person name="Markowitz V."/>
            <person name="Cheng J.F."/>
            <person name="Hugenholtz P."/>
            <person name="Woyke T."/>
            <person name="Wu D."/>
            <person name="Steenblock K."/>
            <person name="Schneider S."/>
            <person name="Pukall R."/>
            <person name="Goeker M."/>
            <person name="Klenk H.P."/>
            <person name="Eisen J.A."/>
        </authorList>
    </citation>
    <scope>NUCLEOTIDE SEQUENCE [LARGE SCALE GENOMIC DNA]</scope>
    <source>
        <strain evidence="3">ATCC 49802 / DSM 20745 / S 6022</strain>
    </source>
</reference>
<organism evidence="2 3">
    <name type="scientific">Sphaerobacter thermophilus (strain ATCC 49802 / DSM 20745 / KCCM 41009 / NCIMB 13125 / S 6022)</name>
    <dbReference type="NCBI Taxonomy" id="479434"/>
    <lineage>
        <taxon>Bacteria</taxon>
        <taxon>Pseudomonadati</taxon>
        <taxon>Thermomicrobiota</taxon>
        <taxon>Thermomicrobia</taxon>
        <taxon>Sphaerobacterales</taxon>
        <taxon>Sphaerobacterineae</taxon>
        <taxon>Sphaerobacteraceae</taxon>
        <taxon>Sphaerobacter</taxon>
    </lineage>
</organism>
<sequence length="134" mass="14874">MFRAPEVNFYVQDVEACTRFYSEHFGFTEAYRTPVNGTPDHVELRLDGFTLGLSSIEAARRAHGLPAEPGGPPRGEIILWTDDVDRVYAELMDKGVRSVSEPHDFIGRLHGAWVADQDGNHVHIVQEIASGVLA</sequence>
<dbReference type="Proteomes" id="UP000002027">
    <property type="component" value="Chromosome 1"/>
</dbReference>
<protein>
    <submittedName>
        <fullName evidence="2">Glyoxalase/bleomycin resistance protein/dioxygenase</fullName>
    </submittedName>
</protein>
<accession>D1C4D5</accession>
<evidence type="ECO:0000313" key="3">
    <source>
        <dbReference type="Proteomes" id="UP000002027"/>
    </source>
</evidence>
<evidence type="ECO:0000259" key="1">
    <source>
        <dbReference type="PROSITE" id="PS51819"/>
    </source>
</evidence>
<dbReference type="InParanoid" id="D1C4D5"/>
<dbReference type="SUPFAM" id="SSF54593">
    <property type="entry name" value="Glyoxalase/Bleomycin resistance protein/Dihydroxybiphenyl dioxygenase"/>
    <property type="match status" value="1"/>
</dbReference>
<dbReference type="STRING" id="479434.Sthe_1668"/>
<dbReference type="Gene3D" id="3.10.180.10">
    <property type="entry name" value="2,3-Dihydroxybiphenyl 1,2-Dioxygenase, domain 1"/>
    <property type="match status" value="1"/>
</dbReference>
<reference evidence="2 3" key="2">
    <citation type="journal article" date="2010" name="Stand. Genomic Sci.">
        <title>Complete genome sequence of Desulfohalobium retbaense type strain (HR(100)).</title>
        <authorList>
            <person name="Spring S."/>
            <person name="Nolan M."/>
            <person name="Lapidus A."/>
            <person name="Glavina Del Rio T."/>
            <person name="Copeland A."/>
            <person name="Tice H."/>
            <person name="Cheng J.F."/>
            <person name="Lucas S."/>
            <person name="Land M."/>
            <person name="Chen F."/>
            <person name="Bruce D."/>
            <person name="Goodwin L."/>
            <person name="Pitluck S."/>
            <person name="Ivanova N."/>
            <person name="Mavromatis K."/>
            <person name="Mikhailova N."/>
            <person name="Pati A."/>
            <person name="Chen A."/>
            <person name="Palaniappan K."/>
            <person name="Hauser L."/>
            <person name="Chang Y.J."/>
            <person name="Jeffries C.D."/>
            <person name="Munk C."/>
            <person name="Kiss H."/>
            <person name="Chain P."/>
            <person name="Han C."/>
            <person name="Brettin T."/>
            <person name="Detter J.C."/>
            <person name="Schuler E."/>
            <person name="Goker M."/>
            <person name="Rohde M."/>
            <person name="Bristow J."/>
            <person name="Eisen J.A."/>
            <person name="Markowitz V."/>
            <person name="Hugenholtz P."/>
            <person name="Kyrpides N.C."/>
            <person name="Klenk H.P."/>
        </authorList>
    </citation>
    <scope>NUCLEOTIDE SEQUENCE [LARGE SCALE GENOMIC DNA]</scope>
    <source>
        <strain evidence="3">ATCC 49802 / DSM 20745 / S 6022</strain>
    </source>
</reference>
<dbReference type="OrthoDB" id="9794917at2"/>
<name>D1C4D5_SPHTD</name>
<proteinExistence type="predicted"/>